<dbReference type="SUPFAM" id="SSF46955">
    <property type="entry name" value="Putative DNA-binding domain"/>
    <property type="match status" value="1"/>
</dbReference>
<name>A0A6J6ZBC6_9ZZZZ</name>
<gene>
    <name evidence="2" type="ORF">UFOPK3037_01713</name>
</gene>
<organism evidence="2">
    <name type="scientific">freshwater metagenome</name>
    <dbReference type="NCBI Taxonomy" id="449393"/>
    <lineage>
        <taxon>unclassified sequences</taxon>
        <taxon>metagenomes</taxon>
        <taxon>ecological metagenomes</taxon>
    </lineage>
</organism>
<dbReference type="InterPro" id="IPR010093">
    <property type="entry name" value="SinI_DNA-bd"/>
</dbReference>
<dbReference type="InterPro" id="IPR009061">
    <property type="entry name" value="DNA-bd_dom_put_sf"/>
</dbReference>
<reference evidence="2" key="1">
    <citation type="submission" date="2020-05" db="EMBL/GenBank/DDBJ databases">
        <authorList>
            <person name="Chiriac C."/>
            <person name="Salcher M."/>
            <person name="Ghai R."/>
            <person name="Kavagutti S V."/>
        </authorList>
    </citation>
    <scope>NUCLEOTIDE SEQUENCE</scope>
</reference>
<dbReference type="NCBIfam" id="TIGR01764">
    <property type="entry name" value="excise"/>
    <property type="match status" value="1"/>
</dbReference>
<dbReference type="AlphaFoldDB" id="A0A6J6ZBC6"/>
<dbReference type="GO" id="GO:0003677">
    <property type="term" value="F:DNA binding"/>
    <property type="evidence" value="ECO:0007669"/>
    <property type="project" value="InterPro"/>
</dbReference>
<sequence length="95" mass="10950">MNLKIVTLQSVIDRIDILTSAVLSNKQTLNLKEAAAFTGLAESYLYKLTSTQEIPHYKPRGKMLYFDRSELEEWLKQVRVNTHAELELTTHILES</sequence>
<evidence type="ECO:0000259" key="1">
    <source>
        <dbReference type="Pfam" id="PF12728"/>
    </source>
</evidence>
<feature type="domain" description="Helix-turn-helix" evidence="1">
    <location>
        <begin position="29"/>
        <end position="77"/>
    </location>
</feature>
<evidence type="ECO:0000313" key="2">
    <source>
        <dbReference type="EMBL" id="CAB4816468.1"/>
    </source>
</evidence>
<accession>A0A6J6ZBC6</accession>
<dbReference type="Pfam" id="PF12728">
    <property type="entry name" value="HTH_17"/>
    <property type="match status" value="1"/>
</dbReference>
<dbReference type="InterPro" id="IPR041657">
    <property type="entry name" value="HTH_17"/>
</dbReference>
<dbReference type="EMBL" id="CAFAAO010000041">
    <property type="protein sequence ID" value="CAB4816468.1"/>
    <property type="molecule type" value="Genomic_DNA"/>
</dbReference>
<protein>
    <submittedName>
        <fullName evidence="2">Unannotated protein</fullName>
    </submittedName>
</protein>
<proteinExistence type="predicted"/>